<evidence type="ECO:0000313" key="8">
    <source>
        <dbReference type="EMBL" id="KAF5313302.1"/>
    </source>
</evidence>
<sequence>MISFDTTFPADSLEFCPISGFQHVFVCGTYKLEDQPTQIAMDEPKETEESETRLKVPQRRKGQCLTFKLLGSSPDPSFQQVQTFNLPAILDMKWSHRSENLPPLLGLADSEGSITLHEWREDAFTQTQSVRCAPADTLVLSLDWSNRRSKGSEMGSIVASLSDGSICILRAREGDSMGITDTWHAHDYEPWVAAWNYWDTNIIYSGGDDLKFKAWDVRQGFDQPVATNKRFDAGVTSIQSHPHVENLIAVGSYNNSVKLFDARKLSAPITDVDVGGGAWRIKWHPSEARKRDLLVASMHDGFKVVRFGISSDDGDSFSSTSEIINRNDEHSSMAYGADWCFAGSDADRETVIGGCSFYDHKMSLWNA</sequence>
<dbReference type="InterPro" id="IPR015943">
    <property type="entry name" value="WD40/YVTN_repeat-like_dom_sf"/>
</dbReference>
<evidence type="ECO:0000256" key="3">
    <source>
        <dbReference type="ARBA" id="ARBA00022737"/>
    </source>
</evidence>
<dbReference type="AlphaFoldDB" id="A0A8H5EV05"/>
<comment type="similarity">
    <text evidence="5">Belongs to the DPH7 family.</text>
</comment>
<name>A0A8H5EV05_9AGAR</name>
<evidence type="ECO:0000256" key="1">
    <source>
        <dbReference type="ARBA" id="ARBA00005156"/>
    </source>
</evidence>
<reference evidence="8 9" key="1">
    <citation type="journal article" date="2020" name="ISME J.">
        <title>Uncovering the hidden diversity of litter-decomposition mechanisms in mushroom-forming fungi.</title>
        <authorList>
            <person name="Floudas D."/>
            <person name="Bentzer J."/>
            <person name="Ahren D."/>
            <person name="Johansson T."/>
            <person name="Persson P."/>
            <person name="Tunlid A."/>
        </authorList>
    </citation>
    <scope>NUCLEOTIDE SEQUENCE [LARGE SCALE GENOMIC DNA]</scope>
    <source>
        <strain evidence="8 9">CBS 101986</strain>
    </source>
</reference>
<dbReference type="InterPro" id="IPR001680">
    <property type="entry name" value="WD40_rpt"/>
</dbReference>
<keyword evidence="3" id="KW-0677">Repeat</keyword>
<dbReference type="InterPro" id="IPR036322">
    <property type="entry name" value="WD40_repeat_dom_sf"/>
</dbReference>
<comment type="catalytic activity">
    <reaction evidence="7">
        <text>diphthine methyl ester-[translation elongation factor 2] + H2O = diphthine-[translation elongation factor 2] + methanol + H(+)</text>
        <dbReference type="Rhea" id="RHEA:42656"/>
        <dbReference type="Rhea" id="RHEA-COMP:10172"/>
        <dbReference type="Rhea" id="RHEA-COMP:10173"/>
        <dbReference type="ChEBI" id="CHEBI:15377"/>
        <dbReference type="ChEBI" id="CHEBI:15378"/>
        <dbReference type="ChEBI" id="CHEBI:17790"/>
        <dbReference type="ChEBI" id="CHEBI:79005"/>
        <dbReference type="ChEBI" id="CHEBI:82696"/>
        <dbReference type="EC" id="3.1.1.97"/>
    </reaction>
</comment>
<evidence type="ECO:0000256" key="7">
    <source>
        <dbReference type="ARBA" id="ARBA00047551"/>
    </source>
</evidence>
<dbReference type="PANTHER" id="PTHR46042">
    <property type="entry name" value="DIPHTHINE METHYLTRANSFERASE"/>
    <property type="match status" value="1"/>
</dbReference>
<proteinExistence type="inferred from homology"/>
<dbReference type="Gene3D" id="2.130.10.10">
    <property type="entry name" value="YVTN repeat-like/Quinoprotein amine dehydrogenase"/>
    <property type="match status" value="1"/>
</dbReference>
<evidence type="ECO:0000256" key="6">
    <source>
        <dbReference type="ARBA" id="ARBA00039131"/>
    </source>
</evidence>
<dbReference type="GO" id="GO:0005737">
    <property type="term" value="C:cytoplasm"/>
    <property type="evidence" value="ECO:0007669"/>
    <property type="project" value="TreeGrafter"/>
</dbReference>
<keyword evidence="4" id="KW-0378">Hydrolase</keyword>
<dbReference type="EMBL" id="JAACJJ010000056">
    <property type="protein sequence ID" value="KAF5313302.1"/>
    <property type="molecule type" value="Genomic_DNA"/>
</dbReference>
<comment type="pathway">
    <text evidence="1">Protein modification; peptidyl-diphthamide biosynthesis.</text>
</comment>
<evidence type="ECO:0000256" key="5">
    <source>
        <dbReference type="ARBA" id="ARBA00038092"/>
    </source>
</evidence>
<dbReference type="SUPFAM" id="SSF50978">
    <property type="entry name" value="WD40 repeat-like"/>
    <property type="match status" value="1"/>
</dbReference>
<dbReference type="EC" id="3.1.1.97" evidence="6"/>
<keyword evidence="9" id="KW-1185">Reference proteome</keyword>
<evidence type="ECO:0000313" key="9">
    <source>
        <dbReference type="Proteomes" id="UP000567179"/>
    </source>
</evidence>
<dbReference type="GO" id="GO:0061685">
    <property type="term" value="F:diphthine methylesterase activity"/>
    <property type="evidence" value="ECO:0007669"/>
    <property type="project" value="UniProtKB-EC"/>
</dbReference>
<organism evidence="8 9">
    <name type="scientific">Psilocybe cf. subviscida</name>
    <dbReference type="NCBI Taxonomy" id="2480587"/>
    <lineage>
        <taxon>Eukaryota</taxon>
        <taxon>Fungi</taxon>
        <taxon>Dikarya</taxon>
        <taxon>Basidiomycota</taxon>
        <taxon>Agaricomycotina</taxon>
        <taxon>Agaricomycetes</taxon>
        <taxon>Agaricomycetidae</taxon>
        <taxon>Agaricales</taxon>
        <taxon>Agaricineae</taxon>
        <taxon>Strophariaceae</taxon>
        <taxon>Psilocybe</taxon>
    </lineage>
</organism>
<keyword evidence="2" id="KW-0853">WD repeat</keyword>
<protein>
    <recommendedName>
        <fullName evidence="6">methylated diphthine methylhydrolase</fullName>
        <ecNumber evidence="6">3.1.1.97</ecNumber>
    </recommendedName>
</protein>
<dbReference type="InterPro" id="IPR052415">
    <property type="entry name" value="Diphthine_MTase"/>
</dbReference>
<dbReference type="GO" id="GO:0017183">
    <property type="term" value="P:protein histidyl modification to diphthamide"/>
    <property type="evidence" value="ECO:0007669"/>
    <property type="project" value="TreeGrafter"/>
</dbReference>
<dbReference type="Proteomes" id="UP000567179">
    <property type="component" value="Unassembled WGS sequence"/>
</dbReference>
<evidence type="ECO:0000256" key="4">
    <source>
        <dbReference type="ARBA" id="ARBA00022801"/>
    </source>
</evidence>
<gene>
    <name evidence="8" type="ORF">D9619_003179</name>
</gene>
<dbReference type="PANTHER" id="PTHR46042:SF1">
    <property type="entry name" value="DIPHTHINE METHYLTRANSFERASE"/>
    <property type="match status" value="1"/>
</dbReference>
<evidence type="ECO:0000256" key="2">
    <source>
        <dbReference type="ARBA" id="ARBA00022574"/>
    </source>
</evidence>
<comment type="caution">
    <text evidence="8">The sequence shown here is derived from an EMBL/GenBank/DDBJ whole genome shotgun (WGS) entry which is preliminary data.</text>
</comment>
<dbReference type="SMART" id="SM00320">
    <property type="entry name" value="WD40"/>
    <property type="match status" value="4"/>
</dbReference>
<dbReference type="OrthoDB" id="1930760at2759"/>
<accession>A0A8H5EV05</accession>